<protein>
    <recommendedName>
        <fullName evidence="2">Amidohydrolase-related domain-containing protein</fullName>
    </recommendedName>
</protein>
<dbReference type="InterPro" id="IPR052350">
    <property type="entry name" value="Metallo-dep_Lactonases"/>
</dbReference>
<dbReference type="InterPro" id="IPR006680">
    <property type="entry name" value="Amidohydro-rel"/>
</dbReference>
<dbReference type="Pfam" id="PF04909">
    <property type="entry name" value="Amidohydro_2"/>
    <property type="match status" value="1"/>
</dbReference>
<accession>A0A1Y5EKZ6</accession>
<comment type="caution">
    <text evidence="3">The sequence shown here is derived from an EMBL/GenBank/DDBJ whole genome shotgun (WGS) entry which is preliminary data.</text>
</comment>
<dbReference type="PANTHER" id="PTHR43569">
    <property type="entry name" value="AMIDOHYDROLASE"/>
    <property type="match status" value="1"/>
</dbReference>
<organism evidence="3 4">
    <name type="scientific">Colwellia psychrerythraea</name>
    <name type="common">Vibrio psychroerythus</name>
    <dbReference type="NCBI Taxonomy" id="28229"/>
    <lineage>
        <taxon>Bacteria</taxon>
        <taxon>Pseudomonadati</taxon>
        <taxon>Pseudomonadota</taxon>
        <taxon>Gammaproteobacteria</taxon>
        <taxon>Alteromonadales</taxon>
        <taxon>Colwelliaceae</taxon>
        <taxon>Colwellia</taxon>
    </lineage>
</organism>
<evidence type="ECO:0000256" key="1">
    <source>
        <dbReference type="ARBA" id="ARBA00038310"/>
    </source>
</evidence>
<reference evidence="4" key="1">
    <citation type="journal article" date="2017" name="Proc. Natl. Acad. Sci. U.S.A.">
        <title>Simulation of Deepwater Horizon oil plume reveals substrate specialization within a complex community of hydrocarbon degraders.</title>
        <authorList>
            <person name="Hu P."/>
            <person name="Dubinsky E.A."/>
            <person name="Probst A.J."/>
            <person name="Wang J."/>
            <person name="Sieber C.M.K."/>
            <person name="Tom L.M."/>
            <person name="Gardinali P."/>
            <person name="Banfield J.F."/>
            <person name="Atlas R.M."/>
            <person name="Andersen G.L."/>
        </authorList>
    </citation>
    <scope>NUCLEOTIDE SEQUENCE [LARGE SCALE GENOMIC DNA]</scope>
</reference>
<feature type="domain" description="Amidohydrolase-related" evidence="2">
    <location>
        <begin position="6"/>
        <end position="328"/>
    </location>
</feature>
<evidence type="ECO:0000313" key="4">
    <source>
        <dbReference type="Proteomes" id="UP000243053"/>
    </source>
</evidence>
<dbReference type="GO" id="GO:0016787">
    <property type="term" value="F:hydrolase activity"/>
    <property type="evidence" value="ECO:0007669"/>
    <property type="project" value="InterPro"/>
</dbReference>
<dbReference type="Proteomes" id="UP000243053">
    <property type="component" value="Unassembled WGS sequence"/>
</dbReference>
<dbReference type="Gene3D" id="3.20.20.140">
    <property type="entry name" value="Metal-dependent hydrolases"/>
    <property type="match status" value="1"/>
</dbReference>
<proteinExistence type="inferred from homology"/>
<dbReference type="SUPFAM" id="SSF51556">
    <property type="entry name" value="Metallo-dependent hydrolases"/>
    <property type="match status" value="1"/>
</dbReference>
<dbReference type="PANTHER" id="PTHR43569:SF2">
    <property type="entry name" value="AMIDOHYDROLASE-RELATED DOMAIN-CONTAINING PROTEIN"/>
    <property type="match status" value="1"/>
</dbReference>
<gene>
    <name evidence="3" type="ORF">A9Q75_04855</name>
</gene>
<sequence>MTVNIIDPHLHLFNLSRGDYHWLKTQNPPFWPDKTLIQNDFSVEELNDSLHASNKIKLAGFVHIEAGFDNAQPWRELEYIESIPCQNNRTVASIDLLSMPEHFQASLLRLQQHQSLTGARHILDEQAATILVNKNTQQNFAKLNEITDFIFELQLPLADESAINVMPLLTHTISNNSQLCFIINHAGFPPKRAPKDIRSDAWHLWQQHLTELAKYPNVFIKCSGWEMTDRHYKMSWFSEVTAFCLNTFSIDRVMLASNFPLCLLGKEPGKKLGKEVGKEVGNKLSSELNNKSYDSYWQDILESKVIEQCSKNEKSALLYSNALRIYKLSNSQS</sequence>
<evidence type="ECO:0000313" key="3">
    <source>
        <dbReference type="EMBL" id="OUR83378.1"/>
    </source>
</evidence>
<evidence type="ECO:0000259" key="2">
    <source>
        <dbReference type="Pfam" id="PF04909"/>
    </source>
</evidence>
<name>A0A1Y5EKZ6_COLPS</name>
<dbReference type="EMBL" id="MAAF01000028">
    <property type="protein sequence ID" value="OUR83378.1"/>
    <property type="molecule type" value="Genomic_DNA"/>
</dbReference>
<comment type="similarity">
    <text evidence="1">Belongs to the metallo-dependent hydrolases superfamily.</text>
</comment>
<dbReference type="InterPro" id="IPR032466">
    <property type="entry name" value="Metal_Hydrolase"/>
</dbReference>
<dbReference type="AlphaFoldDB" id="A0A1Y5EKZ6"/>